<evidence type="ECO:0000259" key="4">
    <source>
        <dbReference type="Pfam" id="PF01743"/>
    </source>
</evidence>
<evidence type="ECO:0000313" key="8">
    <source>
        <dbReference type="Proteomes" id="UP000016412"/>
    </source>
</evidence>
<evidence type="ECO:0000313" key="6">
    <source>
        <dbReference type="EMBL" id="ERF60834.1"/>
    </source>
</evidence>
<keyword evidence="1 3" id="KW-0808">Transferase</keyword>
<evidence type="ECO:0000256" key="2">
    <source>
        <dbReference type="ARBA" id="ARBA00022741"/>
    </source>
</evidence>
<evidence type="ECO:0000313" key="7">
    <source>
        <dbReference type="EMBL" id="ERJ99796.1"/>
    </source>
</evidence>
<organism evidence="6 8">
    <name type="scientific">Treponema socranskii subsp. socranskii VPI DR56BR1116 = ATCC 35536</name>
    <dbReference type="NCBI Taxonomy" id="1125725"/>
    <lineage>
        <taxon>Bacteria</taxon>
        <taxon>Pseudomonadati</taxon>
        <taxon>Spirochaetota</taxon>
        <taxon>Spirochaetia</taxon>
        <taxon>Spirochaetales</taxon>
        <taxon>Treponemataceae</taxon>
        <taxon>Treponema</taxon>
    </lineage>
</organism>
<accession>U2KMP7</accession>
<dbReference type="EMBL" id="AVQI01000072">
    <property type="protein sequence ID" value="ERJ99796.1"/>
    <property type="molecule type" value="Genomic_DNA"/>
</dbReference>
<dbReference type="GO" id="GO:0043633">
    <property type="term" value="P:polyadenylation-dependent RNA catabolic process"/>
    <property type="evidence" value="ECO:0007669"/>
    <property type="project" value="InterPro"/>
</dbReference>
<dbReference type="GO" id="GO:1990817">
    <property type="term" value="F:poly(A) RNA polymerase activity"/>
    <property type="evidence" value="ECO:0007669"/>
    <property type="project" value="UniProtKB-EC"/>
</dbReference>
<name>U2KMP7_TRESO</name>
<dbReference type="InterPro" id="IPR052191">
    <property type="entry name" value="tRNA_ntf/polyA_polymerase_I"/>
</dbReference>
<dbReference type="InterPro" id="IPR002646">
    <property type="entry name" value="PolA_pol_head_dom"/>
</dbReference>
<keyword evidence="6" id="KW-0548">Nucleotidyltransferase</keyword>
<evidence type="ECO:0000313" key="9">
    <source>
        <dbReference type="Proteomes" id="UP000016646"/>
    </source>
</evidence>
<protein>
    <submittedName>
        <fullName evidence="6">Poly(A) polymerase</fullName>
        <ecNumber evidence="6">2.7.7.19</ecNumber>
    </submittedName>
</protein>
<dbReference type="PATRIC" id="fig|1125725.3.peg.1168"/>
<dbReference type="RefSeq" id="WP_021330208.1">
    <property type="nucleotide sequence ID" value="NZ_AUZJ01000029.1"/>
</dbReference>
<dbReference type="GO" id="GO:0000166">
    <property type="term" value="F:nucleotide binding"/>
    <property type="evidence" value="ECO:0007669"/>
    <property type="project" value="UniProtKB-KW"/>
</dbReference>
<dbReference type="PANTHER" id="PTHR43051:SF1">
    <property type="entry name" value="POLYNUCLEOTIDE ADENYLYLTRANSFERASE FAMILY PROTEIN"/>
    <property type="match status" value="1"/>
</dbReference>
<comment type="caution">
    <text evidence="6">The sequence shown here is derived from an EMBL/GenBank/DDBJ whole genome shotgun (WGS) entry which is preliminary data.</text>
</comment>
<keyword evidence="2" id="KW-0547">Nucleotide-binding</keyword>
<dbReference type="Pfam" id="PF01743">
    <property type="entry name" value="PolyA_pol"/>
    <property type="match status" value="1"/>
</dbReference>
<evidence type="ECO:0000256" key="3">
    <source>
        <dbReference type="RuleBase" id="RU003953"/>
    </source>
</evidence>
<dbReference type="eggNOG" id="COG0617">
    <property type="taxonomic scope" value="Bacteria"/>
</dbReference>
<dbReference type="SUPFAM" id="SSF81891">
    <property type="entry name" value="Poly A polymerase C-terminal region-like"/>
    <property type="match status" value="1"/>
</dbReference>
<dbReference type="GO" id="GO:0003723">
    <property type="term" value="F:RNA binding"/>
    <property type="evidence" value="ECO:0007669"/>
    <property type="project" value="UniProtKB-KW"/>
</dbReference>
<dbReference type="Proteomes" id="UP000016646">
    <property type="component" value="Unassembled WGS sequence"/>
</dbReference>
<dbReference type="Gene3D" id="1.10.3090.10">
    <property type="entry name" value="cca-adding enzyme, domain 2"/>
    <property type="match status" value="1"/>
</dbReference>
<reference evidence="8 9" key="1">
    <citation type="submission" date="2013-08" db="EMBL/GenBank/DDBJ databases">
        <authorList>
            <person name="Durkin A.S."/>
            <person name="Haft D.R."/>
            <person name="McCorrison J."/>
            <person name="Torralba M."/>
            <person name="Gillis M."/>
            <person name="Haft D.H."/>
            <person name="Methe B."/>
            <person name="Sutton G."/>
            <person name="Nelson K.E."/>
        </authorList>
    </citation>
    <scope>NUCLEOTIDE SEQUENCE [LARGE SCALE GENOMIC DNA]</scope>
    <source>
        <strain evidence="7 9">ATCC 35536</strain>
        <strain evidence="6 8">VPI DR56BR1116</strain>
    </source>
</reference>
<feature type="domain" description="tRNA nucleotidyltransferase/poly(A) polymerase RNA and SrmB- binding" evidence="5">
    <location>
        <begin position="200"/>
        <end position="252"/>
    </location>
</feature>
<evidence type="ECO:0000256" key="1">
    <source>
        <dbReference type="ARBA" id="ARBA00022679"/>
    </source>
</evidence>
<dbReference type="STRING" id="1125725.HMPREF1325_0384"/>
<keyword evidence="9" id="KW-1185">Reference proteome</keyword>
<sequence length="368" mass="42181">MLIRYGTDERGKPVKKALIYTKLEHGISKDKIDVDALKIIERLRGAGFSAYIVGGAVRDLIVGNVPKDFDIVTDATPNRIKRIFRNARIIGRRFRLVHVVFGSKIFEVSTFRSTVDGSVGNEFGSMDEDVKRRDFTLNALYYDPVKEQVVDYVGGMRDIKKHVLRPVIALDRIFVEDPVRMLRAVKYSAMTGARMPFSLRYKIRKSANLLETVSASRLTEELLKIINSGRAYDIVREALETDLYMYLQPAATSLIYESKDFESSYMKHLQALDELSASDGDVRLGRKLVFIVQDFIETLTDWKKEVALRTPSGELYIRTWSECRKYVLPMNPQRTELEFAVRSVLQTLGVAVRSSKKRRKPIEYTDDQ</sequence>
<proteinExistence type="inferred from homology"/>
<dbReference type="InterPro" id="IPR043519">
    <property type="entry name" value="NT_sf"/>
</dbReference>
<evidence type="ECO:0000259" key="5">
    <source>
        <dbReference type="Pfam" id="PF12627"/>
    </source>
</evidence>
<dbReference type="GO" id="GO:0006396">
    <property type="term" value="P:RNA processing"/>
    <property type="evidence" value="ECO:0007669"/>
    <property type="project" value="InterPro"/>
</dbReference>
<dbReference type="SUPFAM" id="SSF81301">
    <property type="entry name" value="Nucleotidyltransferase"/>
    <property type="match status" value="1"/>
</dbReference>
<dbReference type="AlphaFoldDB" id="U2KMP7"/>
<dbReference type="InterPro" id="IPR032828">
    <property type="entry name" value="PolyA_RNA-bd"/>
</dbReference>
<dbReference type="OrthoDB" id="9805698at2"/>
<dbReference type="Pfam" id="PF12627">
    <property type="entry name" value="PolyA_pol_RNAbd"/>
    <property type="match status" value="1"/>
</dbReference>
<dbReference type="NCBIfam" id="TIGR01942">
    <property type="entry name" value="pcnB"/>
    <property type="match status" value="1"/>
</dbReference>
<keyword evidence="3" id="KW-0694">RNA-binding</keyword>
<dbReference type="CDD" id="cd05398">
    <property type="entry name" value="NT_ClassII-CCAase"/>
    <property type="match status" value="1"/>
</dbReference>
<dbReference type="EMBL" id="AUZJ01000029">
    <property type="protein sequence ID" value="ERF60834.1"/>
    <property type="molecule type" value="Genomic_DNA"/>
</dbReference>
<gene>
    <name evidence="6" type="primary">pcnB</name>
    <name evidence="7" type="ORF">HMPREF0860_0528</name>
    <name evidence="6" type="ORF">HMPREF1325_0384</name>
</gene>
<feature type="domain" description="Poly A polymerase head" evidence="4">
    <location>
        <begin position="50"/>
        <end position="165"/>
    </location>
</feature>
<dbReference type="Proteomes" id="UP000016412">
    <property type="component" value="Unassembled WGS sequence"/>
</dbReference>
<dbReference type="Gene3D" id="3.30.460.10">
    <property type="entry name" value="Beta Polymerase, domain 2"/>
    <property type="match status" value="1"/>
</dbReference>
<dbReference type="InterPro" id="IPR010206">
    <property type="entry name" value="PolA_pol_I"/>
</dbReference>
<dbReference type="EC" id="2.7.7.19" evidence="6"/>
<dbReference type="PANTHER" id="PTHR43051">
    <property type="entry name" value="POLYNUCLEOTIDE ADENYLYLTRANSFERASE FAMILY PROTEIN"/>
    <property type="match status" value="1"/>
</dbReference>
<comment type="similarity">
    <text evidence="3">Belongs to the tRNA nucleotidyltransferase/poly(A) polymerase family.</text>
</comment>